<keyword evidence="2" id="KW-0547">Nucleotide-binding</keyword>
<gene>
    <name evidence="2" type="ORF">PHMEG_00031871</name>
</gene>
<evidence type="ECO:0000256" key="1">
    <source>
        <dbReference type="SAM" id="MobiDB-lite"/>
    </source>
</evidence>
<dbReference type="GO" id="GO:0004386">
    <property type="term" value="F:helicase activity"/>
    <property type="evidence" value="ECO:0007669"/>
    <property type="project" value="UniProtKB-KW"/>
</dbReference>
<dbReference type="EMBL" id="NBNE01010305">
    <property type="protein sequence ID" value="OWY97569.1"/>
    <property type="molecule type" value="Genomic_DNA"/>
</dbReference>
<dbReference type="Proteomes" id="UP000198211">
    <property type="component" value="Unassembled WGS sequence"/>
</dbReference>
<dbReference type="PANTHER" id="PTHR45786:SF74">
    <property type="entry name" value="ATP-DEPENDENT DNA HELICASE"/>
    <property type="match status" value="1"/>
</dbReference>
<feature type="region of interest" description="Disordered" evidence="1">
    <location>
        <begin position="38"/>
        <end position="110"/>
    </location>
</feature>
<protein>
    <submittedName>
        <fullName evidence="2">Helitron helicase</fullName>
    </submittedName>
</protein>
<reference evidence="3" key="1">
    <citation type="submission" date="2017-03" db="EMBL/GenBank/DDBJ databases">
        <title>Phytopthora megakarya and P. palmivora, two closely related causual agents of cacao black pod achieved similar genome size and gene model numbers by different mechanisms.</title>
        <authorList>
            <person name="Ali S."/>
            <person name="Shao J."/>
            <person name="Larry D.J."/>
            <person name="Kronmiller B."/>
            <person name="Shen D."/>
            <person name="Strem M.D."/>
            <person name="Melnick R.L."/>
            <person name="Guiltinan M.J."/>
            <person name="Tyler B.M."/>
            <person name="Meinhardt L.W."/>
            <person name="Bailey B.A."/>
        </authorList>
    </citation>
    <scope>NUCLEOTIDE SEQUENCE [LARGE SCALE GENOMIC DNA]</scope>
    <source>
        <strain evidence="3">zdho120</strain>
    </source>
</reference>
<comment type="caution">
    <text evidence="2">The sequence shown here is derived from an EMBL/GenBank/DDBJ whole genome shotgun (WGS) entry which is preliminary data.</text>
</comment>
<dbReference type="AlphaFoldDB" id="A0A225UZK5"/>
<name>A0A225UZK5_9STRA</name>
<evidence type="ECO:0000313" key="2">
    <source>
        <dbReference type="EMBL" id="OWY97569.1"/>
    </source>
</evidence>
<dbReference type="OrthoDB" id="127066at2759"/>
<sequence>MTDGLGAEFLSDFDAVMEQYNPYAQQFLHAREILIERSRPAPEAARAECTRFQEEEHKEDEDRHEEDSNQHESENQEDVRNQEDSGSRREGGDNEKERNQEEIENQDADVHERLIDPEGDWTYATPTAPEVAIVIIDANAAQPRDIVLYTRQGGFNRIYETNPHYDPLQYPLLDPYGASGWTYKFPYASEQNCNNDGEDEGRANYAQNDQNMEGQLAEWGYIVQYEDDSEG</sequence>
<keyword evidence="3" id="KW-1185">Reference proteome</keyword>
<proteinExistence type="predicted"/>
<dbReference type="STRING" id="4795.A0A225UZK5"/>
<accession>A0A225UZK5</accession>
<feature type="compositionally biased region" description="Basic and acidic residues" evidence="1">
    <location>
        <begin position="38"/>
        <end position="56"/>
    </location>
</feature>
<dbReference type="PANTHER" id="PTHR45786">
    <property type="entry name" value="DNA BINDING PROTEIN-LIKE"/>
    <property type="match status" value="1"/>
</dbReference>
<feature type="compositionally biased region" description="Basic and acidic residues" evidence="1">
    <location>
        <begin position="65"/>
        <end position="101"/>
    </location>
</feature>
<evidence type="ECO:0000313" key="3">
    <source>
        <dbReference type="Proteomes" id="UP000198211"/>
    </source>
</evidence>
<keyword evidence="2" id="KW-0067">ATP-binding</keyword>
<keyword evidence="2" id="KW-0347">Helicase</keyword>
<keyword evidence="2" id="KW-0378">Hydrolase</keyword>
<organism evidence="2 3">
    <name type="scientific">Phytophthora megakarya</name>
    <dbReference type="NCBI Taxonomy" id="4795"/>
    <lineage>
        <taxon>Eukaryota</taxon>
        <taxon>Sar</taxon>
        <taxon>Stramenopiles</taxon>
        <taxon>Oomycota</taxon>
        <taxon>Peronosporomycetes</taxon>
        <taxon>Peronosporales</taxon>
        <taxon>Peronosporaceae</taxon>
        <taxon>Phytophthora</taxon>
    </lineage>
</organism>